<comment type="caution">
    <text evidence="2">The sequence shown here is derived from an EMBL/GenBank/DDBJ whole genome shotgun (WGS) entry which is preliminary data.</text>
</comment>
<protein>
    <submittedName>
        <fullName evidence="2">Methyltransferase</fullName>
    </submittedName>
</protein>
<name>A0ABQ0J7M0_9VIBR</name>
<dbReference type="CDD" id="cd02440">
    <property type="entry name" value="AdoMet_MTases"/>
    <property type="match status" value="1"/>
</dbReference>
<dbReference type="GO" id="GO:0032259">
    <property type="term" value="P:methylation"/>
    <property type="evidence" value="ECO:0007669"/>
    <property type="project" value="UniProtKB-KW"/>
</dbReference>
<proteinExistence type="predicted"/>
<dbReference type="GO" id="GO:0008168">
    <property type="term" value="F:methyltransferase activity"/>
    <property type="evidence" value="ECO:0007669"/>
    <property type="project" value="UniProtKB-KW"/>
</dbReference>
<sequence length="216" mass="23854">MDVFGLALLDYHEGNEAAILQSHDDSGFQFELPVSVFYRSWDFYEADRVALERCKGKTLDIGAGAGMHTLELQKRGIDVTALDSSEKACTVLRNRGVAQVVHGNIQNYSSPEKFDTWLLLGRSIGLVSTIEGFREFLSKAANGLSSNGRLIFNSVDVSVPSSRKMWFSYQGMKGTELNWFDVNIETVGCEAANAGFNIQVLHLSDDGNYLVELTIA</sequence>
<dbReference type="SUPFAM" id="SSF53335">
    <property type="entry name" value="S-adenosyl-L-methionine-dependent methyltransferases"/>
    <property type="match status" value="1"/>
</dbReference>
<keyword evidence="2" id="KW-0808">Transferase</keyword>
<dbReference type="Proteomes" id="UP000029223">
    <property type="component" value="Unassembled WGS sequence"/>
</dbReference>
<keyword evidence="3" id="KW-1185">Reference proteome</keyword>
<evidence type="ECO:0000313" key="2">
    <source>
        <dbReference type="EMBL" id="GAL24762.1"/>
    </source>
</evidence>
<evidence type="ECO:0000313" key="3">
    <source>
        <dbReference type="Proteomes" id="UP000029223"/>
    </source>
</evidence>
<keyword evidence="2" id="KW-0489">Methyltransferase</keyword>
<dbReference type="InterPro" id="IPR029063">
    <property type="entry name" value="SAM-dependent_MTases_sf"/>
</dbReference>
<dbReference type="EMBL" id="BBMS01000005">
    <property type="protein sequence ID" value="GAL24762.1"/>
    <property type="molecule type" value="Genomic_DNA"/>
</dbReference>
<accession>A0ABQ0J7M0</accession>
<feature type="domain" description="Methyltransferase" evidence="1">
    <location>
        <begin position="59"/>
        <end position="148"/>
    </location>
</feature>
<gene>
    <name evidence="2" type="ORF">JCM19239_7362</name>
</gene>
<dbReference type="InterPro" id="IPR041698">
    <property type="entry name" value="Methyltransf_25"/>
</dbReference>
<dbReference type="Gene3D" id="3.40.50.150">
    <property type="entry name" value="Vaccinia Virus protein VP39"/>
    <property type="match status" value="1"/>
</dbReference>
<reference evidence="3" key="1">
    <citation type="submission" date="2014-09" db="EMBL/GenBank/DDBJ databases">
        <title>Vibrio variabilis JCM 19239. (C206) whole genome shotgun sequence.</title>
        <authorList>
            <person name="Sawabe T."/>
            <person name="Meirelles P."/>
            <person name="Nakanishi M."/>
            <person name="Sayaka M."/>
            <person name="Hattori M."/>
            <person name="Ohkuma M."/>
        </authorList>
    </citation>
    <scope>NUCLEOTIDE SEQUENCE [LARGE SCALE GENOMIC DNA]</scope>
    <source>
        <strain evidence="3">JCM 19239</strain>
    </source>
</reference>
<evidence type="ECO:0000259" key="1">
    <source>
        <dbReference type="Pfam" id="PF13649"/>
    </source>
</evidence>
<organism evidence="2 3">
    <name type="scientific">Vibrio variabilis</name>
    <dbReference type="NCBI Taxonomy" id="990271"/>
    <lineage>
        <taxon>Bacteria</taxon>
        <taxon>Pseudomonadati</taxon>
        <taxon>Pseudomonadota</taxon>
        <taxon>Gammaproteobacteria</taxon>
        <taxon>Vibrionales</taxon>
        <taxon>Vibrionaceae</taxon>
        <taxon>Vibrio</taxon>
    </lineage>
</organism>
<dbReference type="Pfam" id="PF13649">
    <property type="entry name" value="Methyltransf_25"/>
    <property type="match status" value="1"/>
</dbReference>